<evidence type="ECO:0000313" key="2">
    <source>
        <dbReference type="Proteomes" id="UP000502035"/>
    </source>
</evidence>
<dbReference type="RefSeq" id="WP_166320680.1">
    <property type="nucleotide sequence ID" value="NZ_CP049866.1"/>
</dbReference>
<dbReference type="AlphaFoldDB" id="A0A6G7YJU4"/>
<dbReference type="CDD" id="cd02440">
    <property type="entry name" value="AdoMet_MTases"/>
    <property type="match status" value="1"/>
</dbReference>
<protein>
    <submittedName>
        <fullName evidence="1">Methyltransferase domain-containing protein</fullName>
    </submittedName>
</protein>
<sequence length="274" mass="29882">MDDLGARARKDGIAAVFDRAAATYDQVGVTFFGTIAEVLVRHTAPQPGERVLDLGCGRGASALRAARAVGPTGRVLATDLAPRMVEGLRSGAGDLPWLTAEVGDAEWPPDGPWDVVQAGLVLFFLPDLDSALDRYRAALGPEGRLGFTWFGDTDESWDPVFDVIVDMLPAAERPPANPARSGPFESVEALENLLHQHGYAEVATTQTRVEALVDDIDQWWAWSWSHGQRRLLEAHQRLGTLGPLRDAVDPLLEEIAGDDGLRWWTDVRCTLARP</sequence>
<keyword evidence="1" id="KW-0489">Methyltransferase</keyword>
<proteinExistence type="predicted"/>
<dbReference type="PANTHER" id="PTHR43861:SF1">
    <property type="entry name" value="TRANS-ACONITATE 2-METHYLTRANSFERASE"/>
    <property type="match status" value="1"/>
</dbReference>
<reference evidence="1 2" key="1">
    <citation type="submission" date="2020-03" db="EMBL/GenBank/DDBJ databases">
        <title>Nocardioides sp. nov., isolated from fish.</title>
        <authorList>
            <person name="Hyun D.-W."/>
            <person name="Bae J.-W."/>
        </authorList>
    </citation>
    <scope>NUCLEOTIDE SEQUENCE [LARGE SCALE GENOMIC DNA]</scope>
    <source>
        <strain evidence="1 2">HDW12A</strain>
    </source>
</reference>
<accession>A0A6G7YJU4</accession>
<dbReference type="GO" id="GO:0032259">
    <property type="term" value="P:methylation"/>
    <property type="evidence" value="ECO:0007669"/>
    <property type="project" value="UniProtKB-KW"/>
</dbReference>
<keyword evidence="1" id="KW-0808">Transferase</keyword>
<keyword evidence="2" id="KW-1185">Reference proteome</keyword>
<dbReference type="GO" id="GO:0008168">
    <property type="term" value="F:methyltransferase activity"/>
    <property type="evidence" value="ECO:0007669"/>
    <property type="project" value="UniProtKB-KW"/>
</dbReference>
<dbReference type="Proteomes" id="UP000502035">
    <property type="component" value="Chromosome"/>
</dbReference>
<dbReference type="EMBL" id="CP049866">
    <property type="protein sequence ID" value="QIK76996.1"/>
    <property type="molecule type" value="Genomic_DNA"/>
</dbReference>
<dbReference type="KEGG" id="npi:G7071_17680"/>
<dbReference type="InterPro" id="IPR029063">
    <property type="entry name" value="SAM-dependent_MTases_sf"/>
</dbReference>
<name>A0A6G7YJU4_9ACTN</name>
<organism evidence="1 2">
    <name type="scientific">Nocardioides piscis</name>
    <dbReference type="NCBI Taxonomy" id="2714938"/>
    <lineage>
        <taxon>Bacteria</taxon>
        <taxon>Bacillati</taxon>
        <taxon>Actinomycetota</taxon>
        <taxon>Actinomycetes</taxon>
        <taxon>Propionibacteriales</taxon>
        <taxon>Nocardioidaceae</taxon>
        <taxon>Nocardioides</taxon>
    </lineage>
</organism>
<dbReference type="PANTHER" id="PTHR43861">
    <property type="entry name" value="TRANS-ACONITATE 2-METHYLTRANSFERASE-RELATED"/>
    <property type="match status" value="1"/>
</dbReference>
<dbReference type="SUPFAM" id="SSF53335">
    <property type="entry name" value="S-adenosyl-L-methionine-dependent methyltransferases"/>
    <property type="match status" value="1"/>
</dbReference>
<dbReference type="Gene3D" id="3.40.50.150">
    <property type="entry name" value="Vaccinia Virus protein VP39"/>
    <property type="match status" value="1"/>
</dbReference>
<dbReference type="Pfam" id="PF13489">
    <property type="entry name" value="Methyltransf_23"/>
    <property type="match status" value="1"/>
</dbReference>
<evidence type="ECO:0000313" key="1">
    <source>
        <dbReference type="EMBL" id="QIK76996.1"/>
    </source>
</evidence>
<gene>
    <name evidence="1" type="ORF">G7071_17680</name>
</gene>